<reference evidence="8 9" key="1">
    <citation type="journal article" date="2024" name="G3 (Bethesda)">
        <title>Genome assembly of Hibiscus sabdariffa L. provides insights into metabolisms of medicinal natural products.</title>
        <authorList>
            <person name="Kim T."/>
        </authorList>
    </citation>
    <scope>NUCLEOTIDE SEQUENCE [LARGE SCALE GENOMIC DNA]</scope>
    <source>
        <strain evidence="8">TK-2024</strain>
        <tissue evidence="8">Old leaves</tissue>
    </source>
</reference>
<dbReference type="SUPFAM" id="SSF57850">
    <property type="entry name" value="RING/U-box"/>
    <property type="match status" value="1"/>
</dbReference>
<sequence length="298" mass="33735">MALSNSTHQSKIFVSATPYNVFKDDPSLEFPIITFKCNVKMGYRSDKPDKSIPSYIQQHDSWHEFLHPANELARDSISSLLLDTRIPFPLTNLHWKKHDYDKESFPLMSTDCVISSMLDVCYNTIDAARESGRKKLFMLVMIKKQVVVPHDEYLAMLKANQAQEVLRQAEDMIQLQAQGWNFGQSDWQGMADAVRQAGLGNSIRNALDLAFERVTRESMEHAVIKLVPAAATSIQALEKVTFNASTSKEKCSVCMEEMVIGSQVTRLPCSHVFQGDCIVPWLKTSHMCPICRFKLPTT</sequence>
<evidence type="ECO:0000256" key="2">
    <source>
        <dbReference type="ARBA" id="ARBA00012483"/>
    </source>
</evidence>
<evidence type="ECO:0000259" key="7">
    <source>
        <dbReference type="PROSITE" id="PS50089"/>
    </source>
</evidence>
<dbReference type="PROSITE" id="PS50089">
    <property type="entry name" value="ZF_RING_2"/>
    <property type="match status" value="1"/>
</dbReference>
<accession>A0ABR2FCV1</accession>
<dbReference type="InterPro" id="IPR013083">
    <property type="entry name" value="Znf_RING/FYVE/PHD"/>
</dbReference>
<keyword evidence="4 6" id="KW-0863">Zinc-finger</keyword>
<proteinExistence type="predicted"/>
<keyword evidence="9" id="KW-1185">Reference proteome</keyword>
<dbReference type="Gene3D" id="3.30.40.10">
    <property type="entry name" value="Zinc/RING finger domain, C3HC4 (zinc finger)"/>
    <property type="match status" value="1"/>
</dbReference>
<dbReference type="InterPro" id="IPR001841">
    <property type="entry name" value="Znf_RING"/>
</dbReference>
<dbReference type="CDD" id="cd16454">
    <property type="entry name" value="RING-H2_PA-TM-RING"/>
    <property type="match status" value="1"/>
</dbReference>
<dbReference type="SMART" id="SM00184">
    <property type="entry name" value="RING"/>
    <property type="match status" value="1"/>
</dbReference>
<comment type="caution">
    <text evidence="8">The sequence shown here is derived from an EMBL/GenBank/DDBJ whole genome shotgun (WGS) entry which is preliminary data.</text>
</comment>
<dbReference type="EMBL" id="JBBPBM010000006">
    <property type="protein sequence ID" value="KAK8578725.1"/>
    <property type="molecule type" value="Genomic_DNA"/>
</dbReference>
<protein>
    <recommendedName>
        <fullName evidence="2">RING-type E3 ubiquitin transferase</fullName>
        <ecNumber evidence="2">2.3.2.27</ecNumber>
    </recommendedName>
</protein>
<evidence type="ECO:0000313" key="9">
    <source>
        <dbReference type="Proteomes" id="UP001472677"/>
    </source>
</evidence>
<keyword evidence="3" id="KW-0479">Metal-binding</keyword>
<evidence type="ECO:0000313" key="8">
    <source>
        <dbReference type="EMBL" id="KAK8578725.1"/>
    </source>
</evidence>
<dbReference type="Proteomes" id="UP001472677">
    <property type="component" value="Unassembled WGS sequence"/>
</dbReference>
<evidence type="ECO:0000256" key="6">
    <source>
        <dbReference type="PROSITE-ProRule" id="PRU00175"/>
    </source>
</evidence>
<dbReference type="Pfam" id="PF13639">
    <property type="entry name" value="zf-RING_2"/>
    <property type="match status" value="1"/>
</dbReference>
<evidence type="ECO:0000256" key="5">
    <source>
        <dbReference type="ARBA" id="ARBA00022833"/>
    </source>
</evidence>
<name>A0ABR2FCV1_9ROSI</name>
<dbReference type="EC" id="2.3.2.27" evidence="2"/>
<feature type="domain" description="RING-type" evidence="7">
    <location>
        <begin position="251"/>
        <end position="292"/>
    </location>
</feature>
<keyword evidence="5" id="KW-0862">Zinc</keyword>
<dbReference type="PANTHER" id="PTHR15710">
    <property type="entry name" value="E3 UBIQUITIN-PROTEIN LIGASE PRAJA"/>
    <property type="match status" value="1"/>
</dbReference>
<evidence type="ECO:0000256" key="1">
    <source>
        <dbReference type="ARBA" id="ARBA00000900"/>
    </source>
</evidence>
<comment type="catalytic activity">
    <reaction evidence="1">
        <text>S-ubiquitinyl-[E2 ubiquitin-conjugating enzyme]-L-cysteine + [acceptor protein]-L-lysine = [E2 ubiquitin-conjugating enzyme]-L-cysteine + N(6)-ubiquitinyl-[acceptor protein]-L-lysine.</text>
        <dbReference type="EC" id="2.3.2.27"/>
    </reaction>
</comment>
<dbReference type="PANTHER" id="PTHR15710:SF59">
    <property type="entry name" value="E3 UBIQUITIN-PROTEIN LIGASE SDIR1-LIKE"/>
    <property type="match status" value="1"/>
</dbReference>
<evidence type="ECO:0000256" key="3">
    <source>
        <dbReference type="ARBA" id="ARBA00022723"/>
    </source>
</evidence>
<gene>
    <name evidence="8" type="ORF">V6N12_069069</name>
</gene>
<organism evidence="8 9">
    <name type="scientific">Hibiscus sabdariffa</name>
    <name type="common">roselle</name>
    <dbReference type="NCBI Taxonomy" id="183260"/>
    <lineage>
        <taxon>Eukaryota</taxon>
        <taxon>Viridiplantae</taxon>
        <taxon>Streptophyta</taxon>
        <taxon>Embryophyta</taxon>
        <taxon>Tracheophyta</taxon>
        <taxon>Spermatophyta</taxon>
        <taxon>Magnoliopsida</taxon>
        <taxon>eudicotyledons</taxon>
        <taxon>Gunneridae</taxon>
        <taxon>Pentapetalae</taxon>
        <taxon>rosids</taxon>
        <taxon>malvids</taxon>
        <taxon>Malvales</taxon>
        <taxon>Malvaceae</taxon>
        <taxon>Malvoideae</taxon>
        <taxon>Hibiscus</taxon>
    </lineage>
</organism>
<evidence type="ECO:0000256" key="4">
    <source>
        <dbReference type="ARBA" id="ARBA00022771"/>
    </source>
</evidence>